<dbReference type="EMBL" id="SRMA01027190">
    <property type="protein sequence ID" value="TRY58479.1"/>
    <property type="molecule type" value="Genomic_DNA"/>
</dbReference>
<keyword evidence="4 9" id="KW-0812">Transmembrane</keyword>
<dbReference type="GO" id="GO:0007267">
    <property type="term" value="P:cell-cell signaling"/>
    <property type="evidence" value="ECO:0007669"/>
    <property type="project" value="TreeGrafter"/>
</dbReference>
<keyword evidence="5" id="KW-0303">Gap junction</keyword>
<dbReference type="PROSITE" id="PS00407">
    <property type="entry name" value="CONNEXINS_1"/>
    <property type="match status" value="1"/>
</dbReference>
<dbReference type="Gene3D" id="1.20.1440.80">
    <property type="entry name" value="Gap junction channel protein cysteine-rich domain"/>
    <property type="match status" value="1"/>
</dbReference>
<organism evidence="11 12">
    <name type="scientific">Danionella cerebrum</name>
    <dbReference type="NCBI Taxonomy" id="2873325"/>
    <lineage>
        <taxon>Eukaryota</taxon>
        <taxon>Metazoa</taxon>
        <taxon>Chordata</taxon>
        <taxon>Craniata</taxon>
        <taxon>Vertebrata</taxon>
        <taxon>Euteleostomi</taxon>
        <taxon>Actinopterygii</taxon>
        <taxon>Neopterygii</taxon>
        <taxon>Teleostei</taxon>
        <taxon>Ostariophysi</taxon>
        <taxon>Cypriniformes</taxon>
        <taxon>Danionidae</taxon>
        <taxon>Danioninae</taxon>
        <taxon>Danionella</taxon>
    </lineage>
</organism>
<evidence type="ECO:0000256" key="2">
    <source>
        <dbReference type="ARBA" id="ARBA00004651"/>
    </source>
</evidence>
<dbReference type="GO" id="GO:0005922">
    <property type="term" value="C:connexin complex"/>
    <property type="evidence" value="ECO:0007669"/>
    <property type="project" value="InterPro"/>
</dbReference>
<reference evidence="11 12" key="1">
    <citation type="journal article" date="2019" name="Sci. Data">
        <title>Hybrid genome assembly and annotation of Danionella translucida.</title>
        <authorList>
            <person name="Kadobianskyi M."/>
            <person name="Schulze L."/>
            <person name="Schuelke M."/>
            <person name="Judkewitz B."/>
        </authorList>
    </citation>
    <scope>NUCLEOTIDE SEQUENCE [LARGE SCALE GENOMIC DNA]</scope>
    <source>
        <strain evidence="11 12">Bolton</strain>
    </source>
</reference>
<dbReference type="OrthoDB" id="9943496at2759"/>
<evidence type="ECO:0000313" key="12">
    <source>
        <dbReference type="Proteomes" id="UP000316079"/>
    </source>
</evidence>
<feature type="transmembrane region" description="Helical" evidence="9">
    <location>
        <begin position="77"/>
        <end position="97"/>
    </location>
</feature>
<keyword evidence="3" id="KW-1003">Cell membrane</keyword>
<dbReference type="PANTHER" id="PTHR11984">
    <property type="entry name" value="CONNEXIN"/>
    <property type="match status" value="1"/>
</dbReference>
<keyword evidence="12" id="KW-1185">Reference proteome</keyword>
<comment type="caution">
    <text evidence="11">The sequence shown here is derived from an EMBL/GenBank/DDBJ whole genome shotgun (WGS) entry which is preliminary data.</text>
</comment>
<feature type="domain" description="Connexin N-terminal" evidence="10">
    <location>
        <begin position="43"/>
        <end position="76"/>
    </location>
</feature>
<evidence type="ECO:0000256" key="7">
    <source>
        <dbReference type="ARBA" id="ARBA00022989"/>
    </source>
</evidence>
<evidence type="ECO:0000256" key="3">
    <source>
        <dbReference type="ARBA" id="ARBA00022475"/>
    </source>
</evidence>
<comment type="subcellular location">
    <subcellularLocation>
        <location evidence="1">Cell junction</location>
        <location evidence="1">Gap junction</location>
    </subcellularLocation>
    <subcellularLocation>
        <location evidence="2">Cell membrane</location>
        <topology evidence="2">Multi-pass membrane protein</topology>
    </subcellularLocation>
</comment>
<evidence type="ECO:0000256" key="5">
    <source>
        <dbReference type="ARBA" id="ARBA00022868"/>
    </source>
</evidence>
<keyword evidence="6" id="KW-0965">Cell junction</keyword>
<dbReference type="InterPro" id="IPR013092">
    <property type="entry name" value="Connexin_N"/>
</dbReference>
<sequence length="161" mass="17912">MAKPTVSEMIFITLNHNITLTGKAWLLVVVFLRIPVLLFAGYPLYQDEQERFVCNTIQPGCANVCYDIFAPLSLFRFWLVQLTTLCLPLVMFVIYVIHKVSSVTVQTLTCSTLVQSRDTRGILKQAGATTQGLKARVTTNKNLSEGMKLLPPLTPTSPPNP</sequence>
<dbReference type="AlphaFoldDB" id="A0A553MZ73"/>
<keyword evidence="8 9" id="KW-0472">Membrane</keyword>
<dbReference type="InterPro" id="IPR017990">
    <property type="entry name" value="Connexin_CS"/>
</dbReference>
<evidence type="ECO:0000313" key="11">
    <source>
        <dbReference type="EMBL" id="TRY58479.1"/>
    </source>
</evidence>
<name>A0A553MZ73_9TELE</name>
<evidence type="ECO:0000256" key="1">
    <source>
        <dbReference type="ARBA" id="ARBA00004610"/>
    </source>
</evidence>
<dbReference type="GO" id="GO:0005243">
    <property type="term" value="F:gap junction channel activity"/>
    <property type="evidence" value="ECO:0007669"/>
    <property type="project" value="TreeGrafter"/>
</dbReference>
<dbReference type="InterPro" id="IPR000500">
    <property type="entry name" value="Connexin"/>
</dbReference>
<dbReference type="PANTHER" id="PTHR11984:SF3">
    <property type="entry name" value="GAP JUNCTION DELTA-4 PROTEIN"/>
    <property type="match status" value="1"/>
</dbReference>
<evidence type="ECO:0000256" key="8">
    <source>
        <dbReference type="ARBA" id="ARBA00023136"/>
    </source>
</evidence>
<protein>
    <recommendedName>
        <fullName evidence="10">Connexin N-terminal domain-containing protein</fullName>
    </recommendedName>
</protein>
<dbReference type="PRINTS" id="PR00206">
    <property type="entry name" value="CONNEXIN"/>
</dbReference>
<evidence type="ECO:0000259" key="10">
    <source>
        <dbReference type="SMART" id="SM00037"/>
    </source>
</evidence>
<evidence type="ECO:0000256" key="4">
    <source>
        <dbReference type="ARBA" id="ARBA00022692"/>
    </source>
</evidence>
<accession>A0A553MZ73</accession>
<dbReference type="SMART" id="SM00037">
    <property type="entry name" value="CNX"/>
    <property type="match status" value="1"/>
</dbReference>
<keyword evidence="7 9" id="KW-1133">Transmembrane helix</keyword>
<dbReference type="Proteomes" id="UP000316079">
    <property type="component" value="Unassembled WGS sequence"/>
</dbReference>
<proteinExistence type="predicted"/>
<evidence type="ECO:0000256" key="9">
    <source>
        <dbReference type="SAM" id="Phobius"/>
    </source>
</evidence>
<dbReference type="InterPro" id="IPR038359">
    <property type="entry name" value="Connexin_N_sf"/>
</dbReference>
<gene>
    <name evidence="11" type="ORF">DNTS_004897</name>
</gene>
<evidence type="ECO:0000256" key="6">
    <source>
        <dbReference type="ARBA" id="ARBA00022949"/>
    </source>
</evidence>
<dbReference type="Pfam" id="PF00029">
    <property type="entry name" value="Connexin"/>
    <property type="match status" value="1"/>
</dbReference>
<feature type="transmembrane region" description="Helical" evidence="9">
    <location>
        <begin position="24"/>
        <end position="45"/>
    </location>
</feature>